<evidence type="ECO:0000259" key="8">
    <source>
        <dbReference type="Pfam" id="PF08263"/>
    </source>
</evidence>
<dbReference type="InterPro" id="IPR032675">
    <property type="entry name" value="LRR_dom_sf"/>
</dbReference>
<name>A0A5C7IN50_9ROSI</name>
<evidence type="ECO:0000256" key="5">
    <source>
        <dbReference type="ARBA" id="ARBA00022989"/>
    </source>
</evidence>
<evidence type="ECO:0000256" key="4">
    <source>
        <dbReference type="ARBA" id="ARBA00022737"/>
    </source>
</evidence>
<evidence type="ECO:0000256" key="3">
    <source>
        <dbReference type="ARBA" id="ARBA00022692"/>
    </source>
</evidence>
<dbReference type="SMART" id="SM00369">
    <property type="entry name" value="LRR_TYP"/>
    <property type="match status" value="6"/>
</dbReference>
<keyword evidence="4" id="KW-0677">Repeat</keyword>
<comment type="subcellular location">
    <subcellularLocation>
        <location evidence="1">Membrane</location>
        <topology evidence="1">Single-pass membrane protein</topology>
    </subcellularLocation>
</comment>
<dbReference type="InterPro" id="IPR001611">
    <property type="entry name" value="Leu-rich_rpt"/>
</dbReference>
<keyword evidence="11" id="KW-1185">Reference proteome</keyword>
<evidence type="ECO:0000313" key="11">
    <source>
        <dbReference type="Proteomes" id="UP000323000"/>
    </source>
</evidence>
<dbReference type="GO" id="GO:0016020">
    <property type="term" value="C:membrane"/>
    <property type="evidence" value="ECO:0007669"/>
    <property type="project" value="UniProtKB-SubCell"/>
</dbReference>
<keyword evidence="5 7" id="KW-1133">Transmembrane helix</keyword>
<feature type="domain" description="Disease resistance protein At4g27190-like leucine-rich repeats" evidence="9">
    <location>
        <begin position="771"/>
        <end position="900"/>
    </location>
</feature>
<keyword evidence="3 7" id="KW-0812">Transmembrane</keyword>
<sequence>MANQGKYSLPALYLYVACMLFLFSWKANSLTETEALLKWKESFENQSIFESWVIPAQSNSTTASPCRWRGISCDDAGTLDLKTNKLSGSVPRTIGLLSKLQFLDLSTNDLNGTLPLSLANLTQVYELDISRNSLVGEIDARLFPDGTGQSRTGLIGLKNFLLQDNQLGGRIPEEIGNSKLLTLIALDGNFLTGPIPAYLGNLSSLSILRVAENQLTGQIPTNIGTLNNLTDVRLFSNNFTGLVPEELGNLSSLTVLHLAENNFSGHLPQEVCRGGKLVNFSASFNSFTGPVPVSLRDCQSLYRVRLEHNQLTGILDRDFGVYPNLTYMDLSYNKLQGELSPKWGECQQLTLLKIAVNSIDGRIPDEITSLSQLVELDLSSNQLSGEIPKQIGDLTRLSFLSLKDNNISAARELLGQTSKPVMNSKSSKPVMNRIENVVYELNKEGFPQLKYLHVQNALETRYIINSIGWGLCNVFPKLESLNLLNLISLEKICYGKLATVSFSQLRIMKIRKCDRLKHLLTFSMAKNLLQLREIEVTDCKKLEEIVFQESEELQFNQTERISTIEFTQLRTLRLKCLPLLTSFGFNPVTPDAGSLEIVAEDEPVGGFMLPFSQNVLLPRLEMLELSSVNIECMWLDQLPIICSCCRTLTSLTLKECSGNLKYLFSYSVIQSLVELQKLEIHNCKSIEEIINTEELRGEETISMMVFPKLINLQLKGLPKLTRFGYSGNSVEIPSLTQLFIKDCPNLKTFFSTSTSEDTHPLFGEKVVLPTLKSLNVSSIGIQTIWHNQFEAICSCFQNLTKLTVDGCDTLKYVFSSSMVESLIQLEVLEISNCKFMERVIITEGAERTCITQFSKLHELHLIHLPELTSFCNIVGNLIELPSLAHLWIANCPKMHKFVSNSPCVDIPTSKDEQMNSEGPANLVRDASCWQREHEWWQDTAVVTKWLSGVSPLRICLLSFYS</sequence>
<dbReference type="InterPro" id="IPR003591">
    <property type="entry name" value="Leu-rich_rpt_typical-subtyp"/>
</dbReference>
<dbReference type="InterPro" id="IPR052595">
    <property type="entry name" value="LRRC69/RLP"/>
</dbReference>
<feature type="domain" description="Leucine-rich repeat-containing N-terminal plant-type" evidence="8">
    <location>
        <begin position="31"/>
        <end position="74"/>
    </location>
</feature>
<keyword evidence="2" id="KW-0433">Leucine-rich repeat</keyword>
<evidence type="ECO:0000259" key="9">
    <source>
        <dbReference type="Pfam" id="PF23247"/>
    </source>
</evidence>
<gene>
    <name evidence="10" type="ORF">EZV62_005585</name>
</gene>
<dbReference type="FunFam" id="3.80.10.10:FF:000095">
    <property type="entry name" value="LRR receptor-like serine/threonine-protein kinase GSO1"/>
    <property type="match status" value="1"/>
</dbReference>
<dbReference type="OrthoDB" id="676979at2759"/>
<evidence type="ECO:0000256" key="2">
    <source>
        <dbReference type="ARBA" id="ARBA00022614"/>
    </source>
</evidence>
<dbReference type="Proteomes" id="UP000323000">
    <property type="component" value="Chromosome 2"/>
</dbReference>
<feature type="domain" description="Disease resistance protein At4g27190-like leucine-rich repeats" evidence="9">
    <location>
        <begin position="620"/>
        <end position="757"/>
    </location>
</feature>
<evidence type="ECO:0000313" key="10">
    <source>
        <dbReference type="EMBL" id="TXG70650.1"/>
    </source>
</evidence>
<dbReference type="PANTHER" id="PTHR48057:SF7">
    <property type="entry name" value="LEUCINE-RICH REPEAT SERINE_THREONINE-PROTEIN KINASE 1"/>
    <property type="match status" value="1"/>
</dbReference>
<reference evidence="11" key="1">
    <citation type="journal article" date="2019" name="Gigascience">
        <title>De novo genome assembly of the endangered Acer yangbiense, a plant species with extremely small populations endemic to Yunnan Province, China.</title>
        <authorList>
            <person name="Yang J."/>
            <person name="Wariss H.M."/>
            <person name="Tao L."/>
            <person name="Zhang R."/>
            <person name="Yun Q."/>
            <person name="Hollingsworth P."/>
            <person name="Dao Z."/>
            <person name="Luo G."/>
            <person name="Guo H."/>
            <person name="Ma Y."/>
            <person name="Sun W."/>
        </authorList>
    </citation>
    <scope>NUCLEOTIDE SEQUENCE [LARGE SCALE GENOMIC DNA]</scope>
    <source>
        <strain evidence="11">cv. Malutang</strain>
    </source>
</reference>
<dbReference type="Gene3D" id="3.80.10.10">
    <property type="entry name" value="Ribonuclease Inhibitor"/>
    <property type="match status" value="4"/>
</dbReference>
<evidence type="ECO:0000256" key="7">
    <source>
        <dbReference type="SAM" id="Phobius"/>
    </source>
</evidence>
<dbReference type="Pfam" id="PF00560">
    <property type="entry name" value="LRR_1"/>
    <property type="match status" value="5"/>
</dbReference>
<dbReference type="InterPro" id="IPR013210">
    <property type="entry name" value="LRR_N_plant-typ"/>
</dbReference>
<protein>
    <submittedName>
        <fullName evidence="10">Uncharacterized protein</fullName>
    </submittedName>
</protein>
<accession>A0A5C7IN50</accession>
<dbReference type="SUPFAM" id="SSF52058">
    <property type="entry name" value="L domain-like"/>
    <property type="match status" value="2"/>
</dbReference>
<dbReference type="InterPro" id="IPR057135">
    <property type="entry name" value="At4g27190-like_LRR"/>
</dbReference>
<evidence type="ECO:0000256" key="1">
    <source>
        <dbReference type="ARBA" id="ARBA00004167"/>
    </source>
</evidence>
<dbReference type="EMBL" id="VAHF01000002">
    <property type="protein sequence ID" value="TXG70650.1"/>
    <property type="molecule type" value="Genomic_DNA"/>
</dbReference>
<proteinExistence type="predicted"/>
<evidence type="ECO:0000256" key="6">
    <source>
        <dbReference type="ARBA" id="ARBA00023136"/>
    </source>
</evidence>
<dbReference type="Pfam" id="PF23247">
    <property type="entry name" value="LRR_RPS2"/>
    <property type="match status" value="3"/>
</dbReference>
<organism evidence="10 11">
    <name type="scientific">Acer yangbiense</name>
    <dbReference type="NCBI Taxonomy" id="1000413"/>
    <lineage>
        <taxon>Eukaryota</taxon>
        <taxon>Viridiplantae</taxon>
        <taxon>Streptophyta</taxon>
        <taxon>Embryophyta</taxon>
        <taxon>Tracheophyta</taxon>
        <taxon>Spermatophyta</taxon>
        <taxon>Magnoliopsida</taxon>
        <taxon>eudicotyledons</taxon>
        <taxon>Gunneridae</taxon>
        <taxon>Pentapetalae</taxon>
        <taxon>rosids</taxon>
        <taxon>malvids</taxon>
        <taxon>Sapindales</taxon>
        <taxon>Sapindaceae</taxon>
        <taxon>Hippocastanoideae</taxon>
        <taxon>Acereae</taxon>
        <taxon>Acer</taxon>
    </lineage>
</organism>
<dbReference type="PRINTS" id="PR00019">
    <property type="entry name" value="LEURICHRPT"/>
</dbReference>
<comment type="caution">
    <text evidence="10">The sequence shown here is derived from an EMBL/GenBank/DDBJ whole genome shotgun (WGS) entry which is preliminary data.</text>
</comment>
<keyword evidence="6 7" id="KW-0472">Membrane</keyword>
<feature type="transmembrane region" description="Helical" evidence="7">
    <location>
        <begin position="7"/>
        <end position="25"/>
    </location>
</feature>
<feature type="domain" description="Disease resistance protein At4g27190-like leucine-rich repeats" evidence="9">
    <location>
        <begin position="478"/>
        <end position="581"/>
    </location>
</feature>
<dbReference type="SUPFAM" id="SSF52047">
    <property type="entry name" value="RNI-like"/>
    <property type="match status" value="1"/>
</dbReference>
<dbReference type="PANTHER" id="PTHR48057">
    <property type="entry name" value="LEUCINE-RICH REPEAT SERINE/THREONINE-PROTEIN KINASE 1"/>
    <property type="match status" value="1"/>
</dbReference>
<dbReference type="AlphaFoldDB" id="A0A5C7IN50"/>
<dbReference type="Pfam" id="PF08263">
    <property type="entry name" value="LRRNT_2"/>
    <property type="match status" value="1"/>
</dbReference>